<dbReference type="PROSITE" id="PS51257">
    <property type="entry name" value="PROKAR_LIPOPROTEIN"/>
    <property type="match status" value="1"/>
</dbReference>
<evidence type="ECO:0000313" key="2">
    <source>
        <dbReference type="EMBL" id="PPT73488.1"/>
    </source>
</evidence>
<accession>A0A2S6YZJ4</accession>
<dbReference type="EMBL" id="MIGV01000048">
    <property type="protein sequence ID" value="PPT73488.1"/>
    <property type="molecule type" value="Genomic_DNA"/>
</dbReference>
<name>A0A2S6YZJ4_9XANT</name>
<evidence type="ECO:0000313" key="3">
    <source>
        <dbReference type="Proteomes" id="UP000238270"/>
    </source>
</evidence>
<dbReference type="Proteomes" id="UP000238270">
    <property type="component" value="Unassembled WGS sequence"/>
</dbReference>
<evidence type="ECO:0008006" key="4">
    <source>
        <dbReference type="Google" id="ProtNLM"/>
    </source>
</evidence>
<comment type="caution">
    <text evidence="2">The sequence shown here is derived from an EMBL/GenBank/DDBJ whole genome shotgun (WGS) entry which is preliminary data.</text>
</comment>
<feature type="chain" id="PRO_5015572342" description="DUF4380 domain-containing protein" evidence="1">
    <location>
        <begin position="28"/>
        <end position="367"/>
    </location>
</feature>
<proteinExistence type="predicted"/>
<protein>
    <recommendedName>
        <fullName evidence="4">DUF4380 domain-containing protein</fullName>
    </recommendedName>
</protein>
<dbReference type="Pfam" id="PF14315">
    <property type="entry name" value="DUF4380"/>
    <property type="match status" value="1"/>
</dbReference>
<dbReference type="InterPro" id="IPR025488">
    <property type="entry name" value="DUF4380"/>
</dbReference>
<organism evidence="2 3">
    <name type="scientific">Xanthomonas arboricola pv. populi</name>
    <dbReference type="NCBI Taxonomy" id="487823"/>
    <lineage>
        <taxon>Bacteria</taxon>
        <taxon>Pseudomonadati</taxon>
        <taxon>Pseudomonadota</taxon>
        <taxon>Gammaproteobacteria</taxon>
        <taxon>Lysobacterales</taxon>
        <taxon>Lysobacteraceae</taxon>
        <taxon>Xanthomonas</taxon>
    </lineage>
</organism>
<gene>
    <name evidence="2" type="ORF">XaplCFBP3122_20375</name>
</gene>
<dbReference type="AlphaFoldDB" id="A0A2S6YZJ4"/>
<feature type="signal peptide" evidence="1">
    <location>
        <begin position="1"/>
        <end position="27"/>
    </location>
</feature>
<sequence>MPASLRYFMPIMLVGASALPLATGACADELASSTKPTVERIKLHNGVVELIATPAFGGRVLSFNLRGQPNVLKTGEAVDQRPAPKVSATAGDIPYLGHDVWVGPQSQWWLHQQVNAARKAAAAVWPPDPYLSLATTQAVTRAGDQLILDGVPSPVTGVRLRKRVALSSTRADTVEVEATARNIRSDSIAWDLWFNTRVAAGTRVFVPVADAADIRLQPPTEAGTVAPTYRHHGGVFALRADAREDRLIQRGKVLLQPSAGWMAGFAGDQVLVIRFAHQPLAAIHPEQGQVELYLDAPSQHPERGLLEMEVHAPYRQLAPGAHMRANEQWTLLRYPGPDEPQAQQQFLCSKAQELQLINACAPSSAAL</sequence>
<dbReference type="RefSeq" id="WP_104544552.1">
    <property type="nucleotide sequence ID" value="NZ_MIGV01000048.1"/>
</dbReference>
<reference evidence="2 3" key="1">
    <citation type="submission" date="2016-08" db="EMBL/GenBank/DDBJ databases">
        <title>Evolution of the type three secretion system and type three effector repertoires in Xanthomonas.</title>
        <authorList>
            <person name="Merda D."/>
            <person name="Briand M."/>
            <person name="Bosis E."/>
            <person name="Rousseau C."/>
            <person name="Portier P."/>
            <person name="Jacques M.-A."/>
            <person name="Fischer-Le Saux M."/>
        </authorList>
    </citation>
    <scope>NUCLEOTIDE SEQUENCE [LARGE SCALE GENOMIC DNA]</scope>
    <source>
        <strain evidence="2 3">CFBP 3122</strain>
    </source>
</reference>
<keyword evidence="1" id="KW-0732">Signal</keyword>
<evidence type="ECO:0000256" key="1">
    <source>
        <dbReference type="SAM" id="SignalP"/>
    </source>
</evidence>